<evidence type="ECO:0000313" key="3">
    <source>
        <dbReference type="Proteomes" id="UP001163152"/>
    </source>
</evidence>
<feature type="domain" description="Magnesium transporter MgtE intracellular" evidence="1">
    <location>
        <begin position="28"/>
        <end position="114"/>
    </location>
</feature>
<keyword evidence="3" id="KW-1185">Reference proteome</keyword>
<dbReference type="Proteomes" id="UP001163152">
    <property type="component" value="Chromosome"/>
</dbReference>
<accession>A0A9E8ZKR4</accession>
<name>A0A9E8ZKR4_9CYAN</name>
<dbReference type="InterPro" id="IPR006668">
    <property type="entry name" value="Mg_transptr_MgtE_intracell_dom"/>
</dbReference>
<organism evidence="2 3">
    <name type="scientific">Thermocoleostomius sinensis A174</name>
    <dbReference type="NCBI Taxonomy" id="2016057"/>
    <lineage>
        <taxon>Bacteria</taxon>
        <taxon>Bacillati</taxon>
        <taxon>Cyanobacteriota</taxon>
        <taxon>Cyanophyceae</taxon>
        <taxon>Oculatellales</taxon>
        <taxon>Oculatellaceae</taxon>
        <taxon>Thermocoleostomius</taxon>
    </lineage>
</organism>
<dbReference type="KEGG" id="tsin:OXH18_24550"/>
<dbReference type="Gene3D" id="1.25.60.10">
    <property type="entry name" value="MgtE N-terminal domain-like"/>
    <property type="match status" value="1"/>
</dbReference>
<protein>
    <recommendedName>
        <fullName evidence="1">Magnesium transporter MgtE intracellular domain-containing protein</fullName>
    </recommendedName>
</protein>
<dbReference type="Pfam" id="PF03448">
    <property type="entry name" value="MgtE_N"/>
    <property type="match status" value="1"/>
</dbReference>
<proteinExistence type="predicted"/>
<dbReference type="AlphaFoldDB" id="A0A9E8ZKR4"/>
<sequence>MMSCTVLDILLENLTQLDAMERQVNHLSVAEIARSLPKIPLHRQGLILLLLQKDKAISVFKQLQVSEQTKLFQEIDLPEAIWLLTALRPIDRHQIFANLPTAMREEFVSTMASEFCRATAALRGIMVRTV</sequence>
<dbReference type="SUPFAM" id="SSF158791">
    <property type="entry name" value="MgtE N-terminal domain-like"/>
    <property type="match status" value="1"/>
</dbReference>
<dbReference type="InterPro" id="IPR038076">
    <property type="entry name" value="MgtE_N_sf"/>
</dbReference>
<evidence type="ECO:0000259" key="1">
    <source>
        <dbReference type="Pfam" id="PF03448"/>
    </source>
</evidence>
<reference evidence="2" key="1">
    <citation type="submission" date="2022-12" db="EMBL/GenBank/DDBJ databases">
        <title>Polyphasic identification of a Novel Hot-Spring Cyanobacterium Ocullathermofonsia sinensis gen nov. sp. nov. and Genomic Insights on its Adaptations to the Thermal Habitat.</title>
        <authorList>
            <person name="Daroch M."/>
            <person name="Tang J."/>
            <person name="Jiang Y."/>
        </authorList>
    </citation>
    <scope>NUCLEOTIDE SEQUENCE</scope>
    <source>
        <strain evidence="2">PKUAC-SCTA174</strain>
    </source>
</reference>
<dbReference type="RefSeq" id="WP_268610173.1">
    <property type="nucleotide sequence ID" value="NZ_CP113797.1"/>
</dbReference>
<evidence type="ECO:0000313" key="2">
    <source>
        <dbReference type="EMBL" id="WAL60296.1"/>
    </source>
</evidence>
<gene>
    <name evidence="2" type="ORF">OXH18_24550</name>
</gene>
<dbReference type="EMBL" id="CP113797">
    <property type="protein sequence ID" value="WAL60296.1"/>
    <property type="molecule type" value="Genomic_DNA"/>
</dbReference>